<accession>A0A8S5NET1</accession>
<protein>
    <submittedName>
        <fullName evidence="2">Uncharacterized protein</fullName>
    </submittedName>
</protein>
<name>A0A8S5NET1_9CAUD</name>
<feature type="region of interest" description="Disordered" evidence="1">
    <location>
        <begin position="365"/>
        <end position="386"/>
    </location>
</feature>
<sequence length="514" mass="55787">MRTVESQITSVYPSQTNYMVDVSFTWDHDVTFVWGDEAVTITAGRPLQPGHQYFRPGGTKIAAQISSGSYPVGLSACKCATIEMYDLEWSNEDYWSLYEDATAHLKAAITIDGIERMVDMGSFRVYEVETVHNVTTLTCYDAMKAADVLCPAAMQGEHEYMELWKLAAKQLGLTPGPMDYQHGLQYNALATVDAKHTIRQVIEAIALACGGNAVVSGNTLLARPVPSAADATLTQWLNPVEVAKTPVEVTGVRVKKTLADDGQEHTYFCGAGGYVIELNDDNLWLGIEGPAGSITVAAEAVAESLYNQLKEKPVYKFSGDLPADPRLDIFDKVIVKDINGREYPSIITDYTFVFSGKTSVGNSVESGSSYNTSENGPSGSSPSGGGASGADYVIAQGTTGVWTWRKWASGIAEMWGVFGADSLAVDNAWGSVYYGTWMLLDVNKNGRKYPFAFVDTPVVIATPYSSSTDFWLLTDSQNNLGTPQTYAPAYACVLPGSATITKPRIHYYVVGKYK</sequence>
<reference evidence="2" key="1">
    <citation type="journal article" date="2021" name="Proc. Natl. Acad. Sci. U.S.A.">
        <title>A Catalog of Tens of Thousands of Viruses from Human Metagenomes Reveals Hidden Associations with Chronic Diseases.</title>
        <authorList>
            <person name="Tisza M.J."/>
            <person name="Buck C.B."/>
        </authorList>
    </citation>
    <scope>NUCLEOTIDE SEQUENCE</scope>
    <source>
        <strain evidence="2">Ct0UA44</strain>
    </source>
</reference>
<feature type="compositionally biased region" description="Polar residues" evidence="1">
    <location>
        <begin position="365"/>
        <end position="375"/>
    </location>
</feature>
<evidence type="ECO:0000256" key="1">
    <source>
        <dbReference type="SAM" id="MobiDB-lite"/>
    </source>
</evidence>
<proteinExistence type="predicted"/>
<dbReference type="EMBL" id="BK015157">
    <property type="protein sequence ID" value="DAD93333.1"/>
    <property type="molecule type" value="Genomic_DNA"/>
</dbReference>
<evidence type="ECO:0000313" key="2">
    <source>
        <dbReference type="EMBL" id="DAD93333.1"/>
    </source>
</evidence>
<organism evidence="2">
    <name type="scientific">Siphoviridae sp. ct0UA44</name>
    <dbReference type="NCBI Taxonomy" id="2826266"/>
    <lineage>
        <taxon>Viruses</taxon>
        <taxon>Duplodnaviria</taxon>
        <taxon>Heunggongvirae</taxon>
        <taxon>Uroviricota</taxon>
        <taxon>Caudoviricetes</taxon>
    </lineage>
</organism>